<name>A0A8X6QR01_NEPPI</name>
<sequence>MADVLFENINSKAYTDTKNYWSKTAERTIECSASEWRTSERPGYQTEQPHNALFRCALTPGPFQMASMQPANTVVGAIHLTN</sequence>
<dbReference type="Proteomes" id="UP000887013">
    <property type="component" value="Unassembled WGS sequence"/>
</dbReference>
<organism evidence="1 2">
    <name type="scientific">Nephila pilipes</name>
    <name type="common">Giant wood spider</name>
    <name type="synonym">Nephila maculata</name>
    <dbReference type="NCBI Taxonomy" id="299642"/>
    <lineage>
        <taxon>Eukaryota</taxon>
        <taxon>Metazoa</taxon>
        <taxon>Ecdysozoa</taxon>
        <taxon>Arthropoda</taxon>
        <taxon>Chelicerata</taxon>
        <taxon>Arachnida</taxon>
        <taxon>Araneae</taxon>
        <taxon>Araneomorphae</taxon>
        <taxon>Entelegynae</taxon>
        <taxon>Araneoidea</taxon>
        <taxon>Nephilidae</taxon>
        <taxon>Nephila</taxon>
    </lineage>
</organism>
<keyword evidence="2" id="KW-1185">Reference proteome</keyword>
<reference evidence="1" key="1">
    <citation type="submission" date="2020-08" db="EMBL/GenBank/DDBJ databases">
        <title>Multicomponent nature underlies the extraordinary mechanical properties of spider dragline silk.</title>
        <authorList>
            <person name="Kono N."/>
            <person name="Nakamura H."/>
            <person name="Mori M."/>
            <person name="Yoshida Y."/>
            <person name="Ohtoshi R."/>
            <person name="Malay A.D."/>
            <person name="Moran D.A.P."/>
            <person name="Tomita M."/>
            <person name="Numata K."/>
            <person name="Arakawa K."/>
        </authorList>
    </citation>
    <scope>NUCLEOTIDE SEQUENCE</scope>
</reference>
<dbReference type="AlphaFoldDB" id="A0A8X6QR01"/>
<dbReference type="EMBL" id="BMAW01084376">
    <property type="protein sequence ID" value="GFU38528.1"/>
    <property type="molecule type" value="Genomic_DNA"/>
</dbReference>
<protein>
    <submittedName>
        <fullName evidence="1">Uncharacterized protein</fullName>
    </submittedName>
</protein>
<proteinExistence type="predicted"/>
<accession>A0A8X6QR01</accession>
<gene>
    <name evidence="1" type="ORF">NPIL_452101</name>
</gene>
<evidence type="ECO:0000313" key="2">
    <source>
        <dbReference type="Proteomes" id="UP000887013"/>
    </source>
</evidence>
<comment type="caution">
    <text evidence="1">The sequence shown here is derived from an EMBL/GenBank/DDBJ whole genome shotgun (WGS) entry which is preliminary data.</text>
</comment>
<evidence type="ECO:0000313" key="1">
    <source>
        <dbReference type="EMBL" id="GFU38528.1"/>
    </source>
</evidence>